<dbReference type="PANTHER" id="PTHR43300">
    <property type="entry name" value="ACETYLTRANSFERASE"/>
    <property type="match status" value="1"/>
</dbReference>
<organism evidence="3">
    <name type="scientific">hydrothermal vent metagenome</name>
    <dbReference type="NCBI Taxonomy" id="652676"/>
    <lineage>
        <taxon>unclassified sequences</taxon>
        <taxon>metagenomes</taxon>
        <taxon>ecological metagenomes</taxon>
    </lineage>
</organism>
<dbReference type="InterPro" id="IPR020019">
    <property type="entry name" value="AcTrfase_PglD-like"/>
</dbReference>
<dbReference type="EMBL" id="UOES01000161">
    <property type="protein sequence ID" value="VAW26937.1"/>
    <property type="molecule type" value="Genomic_DNA"/>
</dbReference>
<dbReference type="AlphaFoldDB" id="A0A3B0UP41"/>
<dbReference type="InterPro" id="IPR001451">
    <property type="entry name" value="Hexapep"/>
</dbReference>
<dbReference type="CDD" id="cd03360">
    <property type="entry name" value="LbH_AT_putative"/>
    <property type="match status" value="1"/>
</dbReference>
<name>A0A3B0UP41_9ZZZZ</name>
<reference evidence="3" key="1">
    <citation type="submission" date="2018-06" db="EMBL/GenBank/DDBJ databases">
        <authorList>
            <person name="Zhirakovskaya E."/>
        </authorList>
    </citation>
    <scope>NUCLEOTIDE SEQUENCE</scope>
</reference>
<dbReference type="Pfam" id="PF00132">
    <property type="entry name" value="Hexapep"/>
    <property type="match status" value="1"/>
</dbReference>
<dbReference type="PANTHER" id="PTHR43300:SF7">
    <property type="entry name" value="UDP-N-ACETYLBACILLOSAMINE N-ACETYLTRANSFERASE"/>
    <property type="match status" value="1"/>
</dbReference>
<evidence type="ECO:0000259" key="2">
    <source>
        <dbReference type="Pfam" id="PF17836"/>
    </source>
</evidence>
<feature type="domain" description="PglD N-terminal" evidence="2">
    <location>
        <begin position="5"/>
        <end position="84"/>
    </location>
</feature>
<dbReference type="InterPro" id="IPR018357">
    <property type="entry name" value="Hexapep_transf_CS"/>
</dbReference>
<dbReference type="InterPro" id="IPR041561">
    <property type="entry name" value="PglD_N"/>
</dbReference>
<evidence type="ECO:0000256" key="1">
    <source>
        <dbReference type="ARBA" id="ARBA00022679"/>
    </source>
</evidence>
<evidence type="ECO:0000313" key="3">
    <source>
        <dbReference type="EMBL" id="VAW26937.1"/>
    </source>
</evidence>
<gene>
    <name evidence="3" type="ORF">MNBD_BACTEROID06-833</name>
</gene>
<proteinExistence type="predicted"/>
<dbReference type="InterPro" id="IPR011004">
    <property type="entry name" value="Trimer_LpxA-like_sf"/>
</dbReference>
<dbReference type="NCBIfam" id="TIGR03570">
    <property type="entry name" value="NeuD_NnaD"/>
    <property type="match status" value="1"/>
</dbReference>
<accession>A0A3B0UP41</accession>
<dbReference type="Gene3D" id="2.160.10.10">
    <property type="entry name" value="Hexapeptide repeat proteins"/>
    <property type="match status" value="2"/>
</dbReference>
<sequence length="211" mass="22060">MEKPVLIFGAGSIGKNAKQIFETNEVIVYGFLDDDDSLTDTEVDGVNVLGATDAESMLSIIGPECEAFVAVDENEIRKTIINDLIKKNKVMPVNAIHSNAIIAESSSVGHGNFINAQVILGANSVIGHHCILHLKAAIDEGVTIGNFVQIGMGCNINAGVIIKDEVFIGAGVTIVAGVKIEKGARIGAGSVVISHVKENAVLFGNPASEVK</sequence>
<dbReference type="SUPFAM" id="SSF51161">
    <property type="entry name" value="Trimeric LpxA-like enzymes"/>
    <property type="match status" value="1"/>
</dbReference>
<dbReference type="PROSITE" id="PS00101">
    <property type="entry name" value="HEXAPEP_TRANSFERASES"/>
    <property type="match status" value="1"/>
</dbReference>
<protein>
    <recommendedName>
        <fullName evidence="2">PglD N-terminal domain-containing protein</fullName>
    </recommendedName>
</protein>
<keyword evidence="1" id="KW-0808">Transferase</keyword>
<dbReference type="Gene3D" id="3.40.50.20">
    <property type="match status" value="1"/>
</dbReference>
<dbReference type="Pfam" id="PF17836">
    <property type="entry name" value="PglD_N"/>
    <property type="match status" value="1"/>
</dbReference>
<dbReference type="GO" id="GO:0016740">
    <property type="term" value="F:transferase activity"/>
    <property type="evidence" value="ECO:0007669"/>
    <property type="project" value="UniProtKB-KW"/>
</dbReference>
<dbReference type="InterPro" id="IPR050179">
    <property type="entry name" value="Trans_hexapeptide_repeat"/>
</dbReference>